<reference evidence="1" key="1">
    <citation type="submission" date="2016-07" db="EMBL/GenBank/DDBJ databases">
        <title>Microvirga ossetica sp. nov. a new species of rhizobia isolated from root nodules of the legume species Vicia alpestris Steven originated from North Ossetia region in the Caucasus.</title>
        <authorList>
            <person name="Safronova V.I."/>
            <person name="Kuznetsova I.G."/>
            <person name="Sazanova A.L."/>
            <person name="Belimov A."/>
            <person name="Andronov E."/>
            <person name="Osledkin Y.S."/>
            <person name="Onishchuk O.P."/>
            <person name="Kurchak O.N."/>
            <person name="Shaposhnikov A.I."/>
            <person name="Willems A."/>
            <person name="Tikhonovich I.A."/>
        </authorList>
    </citation>
    <scope>NUCLEOTIDE SEQUENCE [LARGE SCALE GENOMIC DNA]</scope>
    <source>
        <strain evidence="1">V5/3M</strain>
    </source>
</reference>
<dbReference type="EMBL" id="CP016616">
    <property type="protein sequence ID" value="ANY78989.1"/>
    <property type="molecule type" value="Genomic_DNA"/>
</dbReference>
<sequence length="177" mass="18662">MSSLNLKILARVAVVAGLSLGLSACLRPLYGPTASGQSLQTVLASIDVPEVQWPPALANTGHYLRSEMIYALNGSGSDTPKRYALKMTLAQSQSSPVIDTQIGAPSSVILGGTLTYTLTSLDGKTVVTQGVATSSASFDRFPQRFANIRANRDAEIKLAKDLALQVRTRLSAVLANS</sequence>
<dbReference type="RefSeq" id="WP_099510002.1">
    <property type="nucleotide sequence ID" value="NZ_CP016616.1"/>
</dbReference>
<dbReference type="KEGG" id="moc:BB934_12860"/>
<protein>
    <recommendedName>
        <fullName evidence="2">LPS-assembly lipoprotein</fullName>
    </recommendedName>
</protein>
<gene>
    <name evidence="1" type="ORF">BB934_12860</name>
</gene>
<evidence type="ECO:0000313" key="1">
    <source>
        <dbReference type="EMBL" id="ANY78989.1"/>
    </source>
</evidence>
<dbReference type="PROSITE" id="PS51257">
    <property type="entry name" value="PROKAR_LIPOPROTEIN"/>
    <property type="match status" value="1"/>
</dbReference>
<evidence type="ECO:0008006" key="2">
    <source>
        <dbReference type="Google" id="ProtNLM"/>
    </source>
</evidence>
<proteinExistence type="predicted"/>
<accession>A0A1B2EGB9</accession>
<organism evidence="1">
    <name type="scientific">Microvirga ossetica</name>
    <dbReference type="NCBI Taxonomy" id="1882682"/>
    <lineage>
        <taxon>Bacteria</taxon>
        <taxon>Pseudomonadati</taxon>
        <taxon>Pseudomonadota</taxon>
        <taxon>Alphaproteobacteria</taxon>
        <taxon>Hyphomicrobiales</taxon>
        <taxon>Methylobacteriaceae</taxon>
        <taxon>Microvirga</taxon>
    </lineage>
</organism>
<dbReference type="AlphaFoldDB" id="A0A1B2EGB9"/>
<dbReference type="Gene3D" id="3.30.160.150">
    <property type="entry name" value="Lipoprotein like domain"/>
    <property type="match status" value="1"/>
</dbReference>
<dbReference type="OrthoDB" id="7678210at2"/>
<name>A0A1B2EGB9_9HYPH</name>